<feature type="transmembrane region" description="Helical" evidence="11">
    <location>
        <begin position="176"/>
        <end position="194"/>
    </location>
</feature>
<evidence type="ECO:0000259" key="13">
    <source>
        <dbReference type="Pfam" id="PF00999"/>
    </source>
</evidence>
<dbReference type="PANTHER" id="PTHR10110:SF86">
    <property type="entry name" value="SODIUM_HYDROGEN EXCHANGER 7"/>
    <property type="match status" value="1"/>
</dbReference>
<keyword evidence="7" id="KW-0406">Ion transport</keyword>
<evidence type="ECO:0000256" key="4">
    <source>
        <dbReference type="ARBA" id="ARBA00022692"/>
    </source>
</evidence>
<dbReference type="InterPro" id="IPR018422">
    <property type="entry name" value="Cation/H_exchanger_CPA1"/>
</dbReference>
<evidence type="ECO:0000256" key="8">
    <source>
        <dbReference type="ARBA" id="ARBA00023136"/>
    </source>
</evidence>
<feature type="transmembrane region" description="Helical" evidence="11">
    <location>
        <begin position="354"/>
        <end position="372"/>
    </location>
</feature>
<keyword evidence="3" id="KW-1003">Cell membrane</keyword>
<keyword evidence="8 11" id="KW-0472">Membrane</keyword>
<keyword evidence="2" id="KW-0813">Transport</keyword>
<feature type="transmembrane region" description="Helical" evidence="11">
    <location>
        <begin position="137"/>
        <end position="156"/>
    </location>
</feature>
<feature type="transmembrane region" description="Helical" evidence="11">
    <location>
        <begin position="408"/>
        <end position="427"/>
    </location>
</feature>
<sequence>MWRAVAVALAAAAVAASSVDAPAAAGAAPAGDPYDGPPAPERAARGRWVYVAESDVDGASDAAWERAARERLEADLRDRVLAEHNATVHVGNGTGFHDEHHGGGHHAHVHKVLVFLFTALAAGALTLFLINHYVPSLPYTLALYIEGLILAIIIDRARTSLEPSLFYQTVRMWEHIGPHLLLYSFLPILLFGDSMSINTHLLAQKLIHCITLAVPGVMLGTTITGLVVWLLYPYDWSFCFCMMFGAIMSATDPVAVVALLKDLGASPAMTIVITGESLFNDGTAMVVFHLFFEIMSAYRKDGAVYDVTSPGDWWSILVFFVRMAVGGPLIGFAFGFMALWALMRCTRSHEHVDATLQSTITLVCAYLSFFVAEQCAKASGVLSCVCAGLVLAKYASPLLANRHAMHHIWEMFEHVGNTVIFMLAGLLTGEAYCNLQVGLGLLCMGFVSYVVAMFVRCVMLLILWPWIAALEKDQPVGKKLGWREGCVMAWGGLRGVVGLALAIIVYDEAKKPGIRMSEHEGKLILFHVGSVAFLTLLINGSTCASLLRVLGLTAINTTESILRRHVKFTVAARCRNHLVEEMDQITQNCGSEHWRAILPQEVLPYCSVLNLPGMPPEGFMARETVQNQHNPQLAQASKSMPGKADPHFRTDSLTGQRRRRSMVEQAGGAVVAGLRKSAASLASALEGGGDDGDGSHVKPVKQRLTLMTVHRVSIAARKSLTKVGDESTVLLAQMRTIFLQVLQAEYWNMIASNKIPEGIPVARWLIDSCELALDNVSEPLSDFKYLAPKCSASMFIRDADRGGTQKKSGGRRLSATMLEHVAKVTHPSLKARFVDVVDRVRLQLKRANISTRSKEQAFLVLISFREAHARALTKVDSFWCSTEEDKAATEGDRKIIAGESKHEVRQANEILKLIDPNLEVAIRTYLVASQILRKQEKMIIAMQTEGMILPGSRDALLEDVHHDIERLDHEFSLRQELLKKTARNVRARFVSIGRAGFTAADHGLKAGGRSMASAVEGTKTKFHETVCKRGSTQSSLLGEALVEGEEEDSPRHEKPEPEEEKAPPDKPTSVEELKHLIADSIEQIEDMGSVSSAGALSRNVSDLEIQDTSDSQASYSRRDGDPPH</sequence>
<evidence type="ECO:0000256" key="9">
    <source>
        <dbReference type="ARBA" id="ARBA00023201"/>
    </source>
</evidence>
<evidence type="ECO:0000256" key="5">
    <source>
        <dbReference type="ARBA" id="ARBA00022989"/>
    </source>
</evidence>
<proteinExistence type="predicted"/>
<evidence type="ECO:0000256" key="7">
    <source>
        <dbReference type="ARBA" id="ARBA00023065"/>
    </source>
</evidence>
<feature type="transmembrane region" description="Helical" evidence="11">
    <location>
        <begin position="485"/>
        <end position="504"/>
    </location>
</feature>
<feature type="signal peptide" evidence="12">
    <location>
        <begin position="1"/>
        <end position="16"/>
    </location>
</feature>
<reference evidence="14 15" key="1">
    <citation type="submission" date="2024-03" db="EMBL/GenBank/DDBJ databases">
        <title>Aureococcus anophagefferens CCMP1851 and Kratosvirus quantuckense: Draft genome of a second virus-susceptible host strain in the model system.</title>
        <authorList>
            <person name="Chase E."/>
            <person name="Truchon A.R."/>
            <person name="Schepens W."/>
            <person name="Wilhelm S.W."/>
        </authorList>
    </citation>
    <scope>NUCLEOTIDE SEQUENCE [LARGE SCALE GENOMIC DNA]</scope>
    <source>
        <strain evidence="14 15">CCMP1851</strain>
    </source>
</reference>
<keyword evidence="15" id="KW-1185">Reference proteome</keyword>
<feature type="compositionally biased region" description="Basic and acidic residues" evidence="10">
    <location>
        <begin position="1049"/>
        <end position="1077"/>
    </location>
</feature>
<comment type="caution">
    <text evidence="14">The sequence shown here is derived from an EMBL/GenBank/DDBJ whole genome shotgun (WGS) entry which is preliminary data.</text>
</comment>
<feature type="transmembrane region" description="Helical" evidence="11">
    <location>
        <begin position="378"/>
        <end position="396"/>
    </location>
</feature>
<feature type="transmembrane region" description="Helical" evidence="11">
    <location>
        <begin position="439"/>
        <end position="464"/>
    </location>
</feature>
<keyword evidence="9" id="KW-0739">Sodium transport</keyword>
<dbReference type="Proteomes" id="UP001363151">
    <property type="component" value="Unassembled WGS sequence"/>
</dbReference>
<feature type="domain" description="Cation/H+ exchanger transmembrane" evidence="13">
    <location>
        <begin position="134"/>
        <end position="548"/>
    </location>
</feature>
<dbReference type="InterPro" id="IPR006153">
    <property type="entry name" value="Cation/H_exchanger_TM"/>
</dbReference>
<evidence type="ECO:0000256" key="1">
    <source>
        <dbReference type="ARBA" id="ARBA00004651"/>
    </source>
</evidence>
<feature type="chain" id="PRO_5046146087" evidence="12">
    <location>
        <begin position="17"/>
        <end position="1124"/>
    </location>
</feature>
<feature type="transmembrane region" description="Helical" evidence="11">
    <location>
        <begin position="272"/>
        <end position="292"/>
    </location>
</feature>
<feature type="region of interest" description="Disordered" evidence="10">
    <location>
        <begin position="634"/>
        <end position="662"/>
    </location>
</feature>
<evidence type="ECO:0000313" key="15">
    <source>
        <dbReference type="Proteomes" id="UP001363151"/>
    </source>
</evidence>
<accession>A0ABR1G2F4</accession>
<organism evidence="14 15">
    <name type="scientific">Aureococcus anophagefferens</name>
    <name type="common">Harmful bloom alga</name>
    <dbReference type="NCBI Taxonomy" id="44056"/>
    <lineage>
        <taxon>Eukaryota</taxon>
        <taxon>Sar</taxon>
        <taxon>Stramenopiles</taxon>
        <taxon>Ochrophyta</taxon>
        <taxon>Pelagophyceae</taxon>
        <taxon>Pelagomonadales</taxon>
        <taxon>Pelagomonadaceae</taxon>
        <taxon>Aureococcus</taxon>
    </lineage>
</organism>
<comment type="subcellular location">
    <subcellularLocation>
        <location evidence="1">Cell membrane</location>
        <topology evidence="1">Multi-pass membrane protein</topology>
    </subcellularLocation>
</comment>
<evidence type="ECO:0000256" key="3">
    <source>
        <dbReference type="ARBA" id="ARBA00022475"/>
    </source>
</evidence>
<feature type="transmembrane region" description="Helical" evidence="11">
    <location>
        <begin position="524"/>
        <end position="547"/>
    </location>
</feature>
<feature type="compositionally biased region" description="Polar residues" evidence="10">
    <location>
        <begin position="1089"/>
        <end position="1115"/>
    </location>
</feature>
<evidence type="ECO:0000256" key="10">
    <source>
        <dbReference type="SAM" id="MobiDB-lite"/>
    </source>
</evidence>
<evidence type="ECO:0000313" key="14">
    <source>
        <dbReference type="EMBL" id="KAK7242843.1"/>
    </source>
</evidence>
<dbReference type="PANTHER" id="PTHR10110">
    <property type="entry name" value="SODIUM/HYDROGEN EXCHANGER"/>
    <property type="match status" value="1"/>
</dbReference>
<feature type="transmembrane region" description="Helical" evidence="11">
    <location>
        <begin position="206"/>
        <end position="231"/>
    </location>
</feature>
<keyword evidence="4 11" id="KW-0812">Transmembrane</keyword>
<name>A0ABR1G2F4_AURAN</name>
<evidence type="ECO:0000256" key="2">
    <source>
        <dbReference type="ARBA" id="ARBA00022448"/>
    </source>
</evidence>
<evidence type="ECO:0000256" key="12">
    <source>
        <dbReference type="SAM" id="SignalP"/>
    </source>
</evidence>
<feature type="transmembrane region" description="Helical" evidence="11">
    <location>
        <begin position="112"/>
        <end position="130"/>
    </location>
</feature>
<dbReference type="EMBL" id="JBBJCI010000140">
    <property type="protein sequence ID" value="KAK7242843.1"/>
    <property type="molecule type" value="Genomic_DNA"/>
</dbReference>
<keyword evidence="5 11" id="KW-1133">Transmembrane helix</keyword>
<dbReference type="Pfam" id="PF00999">
    <property type="entry name" value="Na_H_Exchanger"/>
    <property type="match status" value="1"/>
</dbReference>
<feature type="region of interest" description="Disordered" evidence="10">
    <location>
        <begin position="1027"/>
        <end position="1124"/>
    </location>
</feature>
<feature type="transmembrane region" description="Helical" evidence="11">
    <location>
        <begin position="312"/>
        <end position="342"/>
    </location>
</feature>
<feature type="transmembrane region" description="Helical" evidence="11">
    <location>
        <begin position="237"/>
        <end position="260"/>
    </location>
</feature>
<gene>
    <name evidence="14" type="ORF">SO694_00015428</name>
</gene>
<evidence type="ECO:0000256" key="11">
    <source>
        <dbReference type="SAM" id="Phobius"/>
    </source>
</evidence>
<keyword evidence="12" id="KW-0732">Signal</keyword>
<evidence type="ECO:0000256" key="6">
    <source>
        <dbReference type="ARBA" id="ARBA00023053"/>
    </source>
</evidence>
<protein>
    <submittedName>
        <fullName evidence="14">Potassium:proton antiporter</fullName>
    </submittedName>
</protein>
<keyword evidence="6" id="KW-0915">Sodium</keyword>
<dbReference type="Gene3D" id="6.10.140.1330">
    <property type="match status" value="1"/>
</dbReference>